<dbReference type="AlphaFoldDB" id="A0AAD9KFX0"/>
<name>A0AAD9KFX0_RIDPI</name>
<reference evidence="1" key="1">
    <citation type="journal article" date="2023" name="Mol. Biol. Evol.">
        <title>Third-Generation Sequencing Reveals the Adaptive Role of the Epigenome in Three Deep-Sea Polychaetes.</title>
        <authorList>
            <person name="Perez M."/>
            <person name="Aroh O."/>
            <person name="Sun Y."/>
            <person name="Lan Y."/>
            <person name="Juniper S.K."/>
            <person name="Young C.R."/>
            <person name="Angers B."/>
            <person name="Qian P.Y."/>
        </authorList>
    </citation>
    <scope>NUCLEOTIDE SEQUENCE</scope>
    <source>
        <strain evidence="1">R07B-5</strain>
    </source>
</reference>
<keyword evidence="2" id="KW-1185">Reference proteome</keyword>
<dbReference type="Proteomes" id="UP001209878">
    <property type="component" value="Unassembled WGS sequence"/>
</dbReference>
<comment type="caution">
    <text evidence="1">The sequence shown here is derived from an EMBL/GenBank/DDBJ whole genome shotgun (WGS) entry which is preliminary data.</text>
</comment>
<protein>
    <submittedName>
        <fullName evidence="1">Uncharacterized protein</fullName>
    </submittedName>
</protein>
<evidence type="ECO:0000313" key="1">
    <source>
        <dbReference type="EMBL" id="KAK2170914.1"/>
    </source>
</evidence>
<evidence type="ECO:0000313" key="2">
    <source>
        <dbReference type="Proteomes" id="UP001209878"/>
    </source>
</evidence>
<sequence>MDEGEEDMAKWTEIPVDRMLTESDDAYLQQAEAVVEDVYRVLGRPRGLRIGEEPDRDGQYYHYLTKWIYALGQLGKVKPEYHQRAVQLVKDIHPAFVVPGVGVHWKMKEDLSGPYPGFGLGGLDYYDGYVQYKLLDAVALSSEIEDMDLGLGESLWISHFFPDEPWAKVLRKRSEETLASMWINTGNGGFFCRHPQQRNTKFAFTNFGVSYGLASWKIWPERVDRINQFFECYQSHDEYDTKSESMLTTMWVDVAPDRGYFCREPGHKKVKFAFTNFGVSYALQSVGLWPERVNKVNAFFESYKSQDEYDTDAITHVMHLNSLFPGVFVASYKAVSG</sequence>
<accession>A0AAD9KFX0</accession>
<proteinExistence type="predicted"/>
<gene>
    <name evidence="1" type="ORF">NP493_1123g01006</name>
</gene>
<dbReference type="EMBL" id="JAODUO010001126">
    <property type="protein sequence ID" value="KAK2170914.1"/>
    <property type="molecule type" value="Genomic_DNA"/>
</dbReference>
<organism evidence="1 2">
    <name type="scientific">Ridgeia piscesae</name>
    <name type="common">Tubeworm</name>
    <dbReference type="NCBI Taxonomy" id="27915"/>
    <lineage>
        <taxon>Eukaryota</taxon>
        <taxon>Metazoa</taxon>
        <taxon>Spiralia</taxon>
        <taxon>Lophotrochozoa</taxon>
        <taxon>Annelida</taxon>
        <taxon>Polychaeta</taxon>
        <taxon>Sedentaria</taxon>
        <taxon>Canalipalpata</taxon>
        <taxon>Sabellida</taxon>
        <taxon>Siboglinidae</taxon>
        <taxon>Ridgeia</taxon>
    </lineage>
</organism>